<feature type="region of interest" description="Disordered" evidence="1">
    <location>
        <begin position="1"/>
        <end position="20"/>
    </location>
</feature>
<proteinExistence type="predicted"/>
<name>A0A4Z2FS13_9TELE</name>
<evidence type="ECO:0000313" key="2">
    <source>
        <dbReference type="EMBL" id="TNN43182.1"/>
    </source>
</evidence>
<gene>
    <name evidence="2" type="ORF">EYF80_046629</name>
</gene>
<evidence type="ECO:0000256" key="1">
    <source>
        <dbReference type="SAM" id="MobiDB-lite"/>
    </source>
</evidence>
<sequence length="91" mass="9781">MKRRGGGGGGGGPLVDTSSGGSTFDVTCFCRPPETAAAVEARTRSAGRPFTGAEGTRVFQSVCLAPRRNCLKFDSRHVVNYFSKKKKKRKK</sequence>
<evidence type="ECO:0000313" key="3">
    <source>
        <dbReference type="Proteomes" id="UP000314294"/>
    </source>
</evidence>
<protein>
    <submittedName>
        <fullName evidence="2">Uncharacterized protein</fullName>
    </submittedName>
</protein>
<dbReference type="EMBL" id="SRLO01000983">
    <property type="protein sequence ID" value="TNN43182.1"/>
    <property type="molecule type" value="Genomic_DNA"/>
</dbReference>
<dbReference type="AlphaFoldDB" id="A0A4Z2FS13"/>
<feature type="compositionally biased region" description="Gly residues" evidence="1">
    <location>
        <begin position="1"/>
        <end position="13"/>
    </location>
</feature>
<organism evidence="2 3">
    <name type="scientific">Liparis tanakae</name>
    <name type="common">Tanaka's snailfish</name>
    <dbReference type="NCBI Taxonomy" id="230148"/>
    <lineage>
        <taxon>Eukaryota</taxon>
        <taxon>Metazoa</taxon>
        <taxon>Chordata</taxon>
        <taxon>Craniata</taxon>
        <taxon>Vertebrata</taxon>
        <taxon>Euteleostomi</taxon>
        <taxon>Actinopterygii</taxon>
        <taxon>Neopterygii</taxon>
        <taxon>Teleostei</taxon>
        <taxon>Neoteleostei</taxon>
        <taxon>Acanthomorphata</taxon>
        <taxon>Eupercaria</taxon>
        <taxon>Perciformes</taxon>
        <taxon>Cottioidei</taxon>
        <taxon>Cottales</taxon>
        <taxon>Liparidae</taxon>
        <taxon>Liparis</taxon>
    </lineage>
</organism>
<keyword evidence="3" id="KW-1185">Reference proteome</keyword>
<dbReference type="Proteomes" id="UP000314294">
    <property type="component" value="Unassembled WGS sequence"/>
</dbReference>
<accession>A0A4Z2FS13</accession>
<comment type="caution">
    <text evidence="2">The sequence shown here is derived from an EMBL/GenBank/DDBJ whole genome shotgun (WGS) entry which is preliminary data.</text>
</comment>
<reference evidence="2 3" key="1">
    <citation type="submission" date="2019-03" db="EMBL/GenBank/DDBJ databases">
        <title>First draft genome of Liparis tanakae, snailfish: a comprehensive survey of snailfish specific genes.</title>
        <authorList>
            <person name="Kim W."/>
            <person name="Song I."/>
            <person name="Jeong J.-H."/>
            <person name="Kim D."/>
            <person name="Kim S."/>
            <person name="Ryu S."/>
            <person name="Song J.Y."/>
            <person name="Lee S.K."/>
        </authorList>
    </citation>
    <scope>NUCLEOTIDE SEQUENCE [LARGE SCALE GENOMIC DNA]</scope>
    <source>
        <tissue evidence="2">Muscle</tissue>
    </source>
</reference>